<evidence type="ECO:0000313" key="4">
    <source>
        <dbReference type="EMBL" id="CRZ02506.1"/>
    </source>
</evidence>
<dbReference type="InterPro" id="IPR027806">
    <property type="entry name" value="HARBI1_dom"/>
</dbReference>
<evidence type="ECO:0000256" key="1">
    <source>
        <dbReference type="ARBA" id="ARBA00001968"/>
    </source>
</evidence>
<dbReference type="GO" id="GO:0046872">
    <property type="term" value="F:metal ion binding"/>
    <property type="evidence" value="ECO:0007669"/>
    <property type="project" value="UniProtKB-KW"/>
</dbReference>
<accession>A0A0H5QM98</accession>
<keyword evidence="2" id="KW-0479">Metal-binding</keyword>
<comment type="cofactor">
    <cofactor evidence="1">
        <name>a divalent metal cation</name>
        <dbReference type="ChEBI" id="CHEBI:60240"/>
    </cofactor>
</comment>
<protein>
    <recommendedName>
        <fullName evidence="3">DDE Tnp4 domain-containing protein</fullName>
    </recommendedName>
</protein>
<dbReference type="Pfam" id="PF13359">
    <property type="entry name" value="DDE_Tnp_4"/>
    <property type="match status" value="1"/>
</dbReference>
<evidence type="ECO:0000256" key="2">
    <source>
        <dbReference type="ARBA" id="ARBA00022723"/>
    </source>
</evidence>
<dbReference type="AlphaFoldDB" id="A0A0H5QM98"/>
<reference evidence="4" key="1">
    <citation type="submission" date="2015-04" db="EMBL/GenBank/DDBJ databases">
        <title>The genome sequence of the plant pathogenic Rhizarian Plasmodiophora brassicae reveals insights in its biotrophic life cycle and the origin of chitin synthesis.</title>
        <authorList>
            <person name="Schwelm A."/>
            <person name="Fogelqvist J."/>
            <person name="Knaust A."/>
            <person name="Julke S."/>
            <person name="Lilja T."/>
            <person name="Dhandapani V."/>
            <person name="Bonilla-Rosso G."/>
            <person name="Karlsson M."/>
            <person name="Shevchenko A."/>
            <person name="Choi S.R."/>
            <person name="Kim H.G."/>
            <person name="Park J.Y."/>
            <person name="Lim Y.P."/>
            <person name="Ludwig-Muller J."/>
            <person name="Dixelius C."/>
        </authorList>
    </citation>
    <scope>NUCLEOTIDE SEQUENCE</scope>
    <source>
        <tissue evidence="4">Potato root galls</tissue>
    </source>
</reference>
<name>A0A0H5QM98_9EUKA</name>
<dbReference type="EMBL" id="HACM01002064">
    <property type="protein sequence ID" value="CRZ02506.1"/>
    <property type="molecule type" value="Transcribed_RNA"/>
</dbReference>
<sequence length="251" mass="28764">MNQAQLYVYWPDAAERRRISRRNGINFGFGGCVGNADGTDIVFADKPPFHGEVWWSYKKRYGMKAILVCDDRRLIRFAHIGDPASVHDSTSWTTSDIWRNPESYFSPGQYNITDSGIALKRRRGVLIPYIAPQCNERSNAKFNLRLSQARVSNEHVNGLLKGRFQTLKGLRLKLNDASSAKRIVEWVSACIILHNIVQGRRCAQDDLQEEHWSDDECADFDVNPLAMETSSYSQDWRKTIQEEVLAWSSFS</sequence>
<organism evidence="4">
    <name type="scientific">Spongospora subterranea</name>
    <dbReference type="NCBI Taxonomy" id="70186"/>
    <lineage>
        <taxon>Eukaryota</taxon>
        <taxon>Sar</taxon>
        <taxon>Rhizaria</taxon>
        <taxon>Endomyxa</taxon>
        <taxon>Phytomyxea</taxon>
        <taxon>Plasmodiophorida</taxon>
        <taxon>Plasmodiophoridae</taxon>
        <taxon>Spongospora</taxon>
    </lineage>
</organism>
<evidence type="ECO:0000259" key="3">
    <source>
        <dbReference type="Pfam" id="PF13359"/>
    </source>
</evidence>
<proteinExistence type="predicted"/>
<feature type="domain" description="DDE Tnp4" evidence="3">
    <location>
        <begin position="37"/>
        <end position="195"/>
    </location>
</feature>